<gene>
    <name evidence="8" type="ORF">JVT61DRAFT_10239</name>
</gene>
<evidence type="ECO:0000256" key="6">
    <source>
        <dbReference type="SAM" id="MobiDB-lite"/>
    </source>
</evidence>
<feature type="domain" description="C2H2-type" evidence="7">
    <location>
        <begin position="425"/>
        <end position="453"/>
    </location>
</feature>
<keyword evidence="9" id="KW-1185">Reference proteome</keyword>
<evidence type="ECO:0000256" key="1">
    <source>
        <dbReference type="ARBA" id="ARBA00022723"/>
    </source>
</evidence>
<evidence type="ECO:0000313" key="8">
    <source>
        <dbReference type="EMBL" id="KAG6379709.1"/>
    </source>
</evidence>
<feature type="compositionally biased region" description="Polar residues" evidence="6">
    <location>
        <begin position="73"/>
        <end position="82"/>
    </location>
</feature>
<feature type="compositionally biased region" description="Polar residues" evidence="6">
    <location>
        <begin position="789"/>
        <end position="808"/>
    </location>
</feature>
<dbReference type="PANTHER" id="PTHR24379:SF121">
    <property type="entry name" value="C2H2-TYPE DOMAIN-CONTAINING PROTEIN"/>
    <property type="match status" value="1"/>
</dbReference>
<feature type="domain" description="C2H2-type" evidence="7">
    <location>
        <begin position="45"/>
        <end position="74"/>
    </location>
</feature>
<dbReference type="EMBL" id="JAGFBS010000004">
    <property type="protein sequence ID" value="KAG6379709.1"/>
    <property type="molecule type" value="Genomic_DNA"/>
</dbReference>
<dbReference type="PANTHER" id="PTHR24379">
    <property type="entry name" value="KRAB AND ZINC FINGER DOMAIN-CONTAINING"/>
    <property type="match status" value="1"/>
</dbReference>
<keyword evidence="3 5" id="KW-0863">Zinc-finger</keyword>
<feature type="region of interest" description="Disordered" evidence="6">
    <location>
        <begin position="644"/>
        <end position="684"/>
    </location>
</feature>
<feature type="compositionally biased region" description="Low complexity" evidence="6">
    <location>
        <begin position="656"/>
        <end position="670"/>
    </location>
</feature>
<comment type="caution">
    <text evidence="8">The sequence shown here is derived from an EMBL/GenBank/DDBJ whole genome shotgun (WGS) entry which is preliminary data.</text>
</comment>
<evidence type="ECO:0000259" key="7">
    <source>
        <dbReference type="PROSITE" id="PS50157"/>
    </source>
</evidence>
<dbReference type="GO" id="GO:0008270">
    <property type="term" value="F:zinc ion binding"/>
    <property type="evidence" value="ECO:0007669"/>
    <property type="project" value="UniProtKB-KW"/>
</dbReference>
<evidence type="ECO:0000256" key="2">
    <source>
        <dbReference type="ARBA" id="ARBA00022737"/>
    </source>
</evidence>
<feature type="region of interest" description="Disordered" evidence="6">
    <location>
        <begin position="758"/>
        <end position="821"/>
    </location>
</feature>
<reference evidence="8" key="1">
    <citation type="submission" date="2021-03" db="EMBL/GenBank/DDBJ databases">
        <title>Evolutionary innovations through gain and loss of genes in the ectomycorrhizal Boletales.</title>
        <authorList>
            <person name="Wu G."/>
            <person name="Miyauchi S."/>
            <person name="Morin E."/>
            <person name="Yang Z.-L."/>
            <person name="Xu J."/>
            <person name="Martin F.M."/>
        </authorList>
    </citation>
    <scope>NUCLEOTIDE SEQUENCE</scope>
    <source>
        <strain evidence="8">BR01</strain>
    </source>
</reference>
<evidence type="ECO:0000256" key="5">
    <source>
        <dbReference type="PROSITE-ProRule" id="PRU00042"/>
    </source>
</evidence>
<evidence type="ECO:0000256" key="4">
    <source>
        <dbReference type="ARBA" id="ARBA00022833"/>
    </source>
</evidence>
<feature type="domain" description="C2H2-type" evidence="7">
    <location>
        <begin position="120"/>
        <end position="142"/>
    </location>
</feature>
<dbReference type="Proteomes" id="UP000683000">
    <property type="component" value="Unassembled WGS sequence"/>
</dbReference>
<dbReference type="PROSITE" id="PS50157">
    <property type="entry name" value="ZINC_FINGER_C2H2_2"/>
    <property type="match status" value="3"/>
</dbReference>
<keyword evidence="4" id="KW-0862">Zinc</keyword>
<sequence length="1149" mass="125744">MPLCLLCPTGDQPFFDEIGELTKHISMAHPLNSAGHPPPQAVSATKCCVCNKKFTTPVGLSSHQNAKGHYPPRSTSPRQFASSKELAHPLETRGAPSSPAAVTGNAKPNKSDVAEQRVIHRCSQCQASFDSLAALKTHQSSHGKISCSKCNYLSSSLIEWNDHFKQTHQNTQPGNRQAEPASDAIFASYRSPSPAIVRPASSQSIINKIVTSNSHGKGRVLCELCKKEFKGQTGLQAHIAAKHPAAECVICHSICSSTAALEEHVDTVHSCAVCQDGILRDAQTLSDHILEHSHPILCKRCGTRYRTEEEHLFHTVAADNHHLVCVASLGCEDDNAHTNVVRPVFPKQSPKPNSRRSSTEPEVKCHVATIYPRGLQCDVCHEAYLSQTELDVHVVTVHSCPICHDGIYMDMRALEEHLEQHRSPYACLPCGLAFAEEDQLLEHYNNTASDIHPHCEKCRLGFENNDVYTTHVDEVHPRIACDTCEGEFFDQEELAIHYSSSRKHPKCEKCGIGFRDRFDYTDHGASAHPECHCYLCQWQFDTPDVLQNHIKHFFNHPQCQDCNLRFSDADAYQYHLFTVHRPHFGDRGRSDSAVETDRESKILQDDLSSPLLSARALDPVWGFEGSANLPYASFIPLPPSLSGYSSPTSQRVTAESGNSSGSQSRSSTLSVEQGSPTDGHPWNVTIQSLSLDTGENLKVSPEFDHSPLSTLPAVGTPLMSSVPTIQSVDLHRPFSPRPEKPSLFSLTQGIADPAATLAEDEVDSDSDSSFAHSPPLVSPVVKLPDSGAVSPSSTSGWTATSDTDSRISSPPPRSGFPSKGINGAFSVCQTATSEHNVPQLSLLVPSSTQLLGSVSNSGCPSSISPESAGISVSASMTPEYLREARAYLSLTHQAQQPPSPPVPCSPGISSPILSSAGLAIGERGRRREVRFEDNIMAEAAWDRQSTSSDSSLDPPVVLPRPSLGKFRANGVSKLPRFSAFRRPARKWTNGQANHVPYSRRSNGPPPPSYHCRSCYKHHCEEPTTTTCGHLFCYEAQNKWIVFRLVVVHPFHHGQPMPPSPLHHIDRHRLFGPGSKDAFEQVGFCAGVGENRFLRENIMVFKHRQGSVNEFEDMTSEDVELEGAVLGSAVADSMLDCVEEEEAEANIFEV</sequence>
<dbReference type="AlphaFoldDB" id="A0A8I2YXB9"/>
<accession>A0A8I2YXB9</accession>
<dbReference type="PROSITE" id="PS00028">
    <property type="entry name" value="ZINC_FINGER_C2H2_1"/>
    <property type="match status" value="6"/>
</dbReference>
<dbReference type="InterPro" id="IPR013087">
    <property type="entry name" value="Znf_C2H2_type"/>
</dbReference>
<name>A0A8I2YXB9_9AGAM</name>
<dbReference type="Gene3D" id="3.30.160.60">
    <property type="entry name" value="Classic Zinc Finger"/>
    <property type="match status" value="3"/>
</dbReference>
<keyword evidence="2" id="KW-0677">Repeat</keyword>
<dbReference type="SMART" id="SM00355">
    <property type="entry name" value="ZnF_C2H2"/>
    <property type="match status" value="14"/>
</dbReference>
<keyword evidence="1" id="KW-0479">Metal-binding</keyword>
<feature type="region of interest" description="Disordered" evidence="6">
    <location>
        <begin position="60"/>
        <end position="114"/>
    </location>
</feature>
<dbReference type="OrthoDB" id="6105938at2759"/>
<proteinExistence type="predicted"/>
<organism evidence="8 9">
    <name type="scientific">Boletus reticuloceps</name>
    <dbReference type="NCBI Taxonomy" id="495285"/>
    <lineage>
        <taxon>Eukaryota</taxon>
        <taxon>Fungi</taxon>
        <taxon>Dikarya</taxon>
        <taxon>Basidiomycota</taxon>
        <taxon>Agaricomycotina</taxon>
        <taxon>Agaricomycetes</taxon>
        <taxon>Agaricomycetidae</taxon>
        <taxon>Boletales</taxon>
        <taxon>Boletineae</taxon>
        <taxon>Boletaceae</taxon>
        <taxon>Boletoideae</taxon>
        <taxon>Boletus</taxon>
    </lineage>
</organism>
<protein>
    <recommendedName>
        <fullName evidence="7">C2H2-type domain-containing protein</fullName>
    </recommendedName>
</protein>
<evidence type="ECO:0000313" key="9">
    <source>
        <dbReference type="Proteomes" id="UP000683000"/>
    </source>
</evidence>
<feature type="compositionally biased region" description="Low complexity" evidence="6">
    <location>
        <begin position="767"/>
        <end position="784"/>
    </location>
</feature>
<evidence type="ECO:0000256" key="3">
    <source>
        <dbReference type="ARBA" id="ARBA00022771"/>
    </source>
</evidence>